<organism evidence="4">
    <name type="scientific">Candida tenuis (strain ATCC 10573 / BCRC 21748 / CBS 615 / JCM 9827 / NBRC 10315 / NRRL Y-1498 / VKM Y-70)</name>
    <name type="common">Yeast</name>
    <name type="synonym">Yamadazyma tenuis</name>
    <dbReference type="NCBI Taxonomy" id="590646"/>
    <lineage>
        <taxon>Eukaryota</taxon>
        <taxon>Fungi</taxon>
        <taxon>Dikarya</taxon>
        <taxon>Ascomycota</taxon>
        <taxon>Saccharomycotina</taxon>
        <taxon>Pichiomycetes</taxon>
        <taxon>Debaryomycetaceae</taxon>
        <taxon>Yamadazyma</taxon>
    </lineage>
</organism>
<feature type="compositionally biased region" description="Polar residues" evidence="2">
    <location>
        <begin position="59"/>
        <end position="71"/>
    </location>
</feature>
<dbReference type="RefSeq" id="XP_006686883.1">
    <property type="nucleotide sequence ID" value="XM_006686820.1"/>
</dbReference>
<reference evidence="3 4" key="1">
    <citation type="journal article" date="2011" name="Proc. Natl. Acad. Sci. U.S.A.">
        <title>Comparative genomics of xylose-fermenting fungi for enhanced biofuel production.</title>
        <authorList>
            <person name="Wohlbach D.J."/>
            <person name="Kuo A."/>
            <person name="Sato T.K."/>
            <person name="Potts K.M."/>
            <person name="Salamov A.A."/>
            <person name="LaButti K.M."/>
            <person name="Sun H."/>
            <person name="Clum A."/>
            <person name="Pangilinan J.L."/>
            <person name="Lindquist E.A."/>
            <person name="Lucas S."/>
            <person name="Lapidus A."/>
            <person name="Jin M."/>
            <person name="Gunawan C."/>
            <person name="Balan V."/>
            <person name="Dale B.E."/>
            <person name="Jeffries T.W."/>
            <person name="Zinkel R."/>
            <person name="Barry K.W."/>
            <person name="Grigoriev I.V."/>
            <person name="Gasch A.P."/>
        </authorList>
    </citation>
    <scope>NUCLEOTIDE SEQUENCE [LARGE SCALE GENOMIC DNA]</scope>
    <source>
        <strain evidence="4">ATCC 10573 / BCRC 21748 / CBS 615 / JCM 9827 / NBRC 10315 / NRRL Y-1498 / VKM Y-70</strain>
    </source>
</reference>
<dbReference type="Pfam" id="PF10471">
    <property type="entry name" value="ANAPC_CDC26"/>
    <property type="match status" value="1"/>
</dbReference>
<proteinExistence type="predicted"/>
<dbReference type="GO" id="GO:0005680">
    <property type="term" value="C:anaphase-promoting complex"/>
    <property type="evidence" value="ECO:0007669"/>
    <property type="project" value="InterPro"/>
</dbReference>
<dbReference type="HOGENOM" id="CLU_2739778_0_0_1"/>
<dbReference type="AlphaFoldDB" id="G3B737"/>
<dbReference type="GeneID" id="18247407"/>
<sequence>MLRRAATTIKLTPEDIVEYDEAVSAGLQGNSYLKEENLQEQEPDISISNYKDRNERMGVQTTQQHDQGAGL</sequence>
<dbReference type="Proteomes" id="UP000000707">
    <property type="component" value="Unassembled WGS sequence"/>
</dbReference>
<keyword evidence="1" id="KW-0833">Ubl conjugation pathway</keyword>
<gene>
    <name evidence="3" type="ORF">CANTEDRAFT_114400</name>
</gene>
<accession>G3B737</accession>
<name>G3B737_CANTC</name>
<dbReference type="EMBL" id="GL996524">
    <property type="protein sequence ID" value="EGV63090.1"/>
    <property type="molecule type" value="Genomic_DNA"/>
</dbReference>
<evidence type="ECO:0000256" key="1">
    <source>
        <dbReference type="ARBA" id="ARBA00022786"/>
    </source>
</evidence>
<keyword evidence="4" id="KW-1185">Reference proteome</keyword>
<dbReference type="KEGG" id="cten:18247407"/>
<evidence type="ECO:0000313" key="4">
    <source>
        <dbReference type="Proteomes" id="UP000000707"/>
    </source>
</evidence>
<dbReference type="InterPro" id="IPR018860">
    <property type="entry name" value="APC_suCDC26"/>
</dbReference>
<evidence type="ECO:0000313" key="3">
    <source>
        <dbReference type="EMBL" id="EGV63090.1"/>
    </source>
</evidence>
<evidence type="ECO:0000256" key="2">
    <source>
        <dbReference type="SAM" id="MobiDB-lite"/>
    </source>
</evidence>
<dbReference type="GO" id="GO:0031145">
    <property type="term" value="P:anaphase-promoting complex-dependent catabolic process"/>
    <property type="evidence" value="ECO:0007669"/>
    <property type="project" value="InterPro"/>
</dbReference>
<feature type="region of interest" description="Disordered" evidence="2">
    <location>
        <begin position="35"/>
        <end position="71"/>
    </location>
</feature>
<dbReference type="OrthoDB" id="4096107at2759"/>
<protein>
    <submittedName>
        <fullName evidence="3">Uncharacterized protein</fullName>
    </submittedName>
</protein>